<feature type="region of interest" description="Disordered" evidence="1">
    <location>
        <begin position="314"/>
        <end position="339"/>
    </location>
</feature>
<comment type="caution">
    <text evidence="3">The sequence shown here is derived from an EMBL/GenBank/DDBJ whole genome shotgun (WGS) entry which is preliminary data.</text>
</comment>
<protein>
    <recommendedName>
        <fullName evidence="2">Amine oxidase domain-containing protein</fullName>
    </recommendedName>
</protein>
<sequence length="904" mass="101669">MGSWEPKKIAIVGSGCAGLGAAWALTNSDYEIHIFEKSSKLGGHTNTQLFHTSKDETIQVDTGFIVMNTATYPNFIRFLKDVGVDPVNTEMTFGVSRDHGAFEWSGETRGIFAQRRNLFRPRHWRMIYDIVRFNQYALDLLTTPEETIAGSKSSSTHYGTHSDDMSIGEYLEKYGYSQSFRDDYLIPMTAAVWSTSPDKASLEFPAKTLIRFMWNHHLLSTLAERPAWMTIPGGSQRYIDAIVKRFPKDRLHIHTSCEVANVIRPESGSKGLVTLSWIDGASGRIDGDAFDHVILGCHGDEVLPLLSKHGARNNFAPSETKSKSTSSKSSSFKSPSGGQQVSQEEVDIFSTFKTTENICYLHSDLALMPTRRKVWTSWNYLVQSQPSKLSHPAGVTLTYCMNILQHFPEEQHGPVLVTMNPQSSPDPTKVQGKFAYQHPLYTADAVHAQKRLESIQNTRGVSYCGAWTKYGFHEDGFSSGVRVAIEHLGAKLPFEFVDSTYSRGQAPELIWKDHVLRLGLMVMLICIRSLEWLIQLPIIASLVGVVSVFLSRLLDLGEYLSLFRLGFPVSHLLLASPVSNNILSTSTTHQTMTSYVDPDVLSAYPKFQALYRDICVNKLNPDGTTKLDLKAQKDLDVFQEDLRKARITAAKRDLLKSYLHSVSYRSDELPAEKLQELVAIIAATLDAQISREDSSLLRDDIARFKENIKPISKSIWKLALDDLVTLSRISSPDSRHADGENLAFSITSQTQALQDAKDQLRTLRLEISHESSLLHKLYRKAIETSIKILEQTIHGSISRSTKAKAEYLATVAEGMDRKLQLSYQQLLTQTKSEEVEDALKGKQEELDREGMMLRRKVREVEGILEEYRQERVIEGIAKEYAEILSESSRIEAEIERLQESGSRA</sequence>
<feature type="domain" description="Amine oxidase" evidence="2">
    <location>
        <begin position="17"/>
        <end position="484"/>
    </location>
</feature>
<dbReference type="InterPro" id="IPR050464">
    <property type="entry name" value="Zeta_carotene_desat/Oxidored"/>
</dbReference>
<evidence type="ECO:0000259" key="2">
    <source>
        <dbReference type="Pfam" id="PF01593"/>
    </source>
</evidence>
<dbReference type="STRING" id="113226.A0A139I813"/>
<evidence type="ECO:0000256" key="1">
    <source>
        <dbReference type="SAM" id="MobiDB-lite"/>
    </source>
</evidence>
<keyword evidence="4" id="KW-1185">Reference proteome</keyword>
<dbReference type="Proteomes" id="UP000073492">
    <property type="component" value="Unassembled WGS sequence"/>
</dbReference>
<dbReference type="InterPro" id="IPR036188">
    <property type="entry name" value="FAD/NAD-bd_sf"/>
</dbReference>
<dbReference type="PANTHER" id="PTHR42923">
    <property type="entry name" value="PROTOPORPHYRINOGEN OXIDASE"/>
    <property type="match status" value="1"/>
</dbReference>
<evidence type="ECO:0000313" key="4">
    <source>
        <dbReference type="Proteomes" id="UP000073492"/>
    </source>
</evidence>
<dbReference type="AlphaFoldDB" id="A0A139I813"/>
<evidence type="ECO:0000313" key="3">
    <source>
        <dbReference type="EMBL" id="KXT10848.1"/>
    </source>
</evidence>
<organism evidence="3 4">
    <name type="scientific">Pseudocercospora musae</name>
    <dbReference type="NCBI Taxonomy" id="113226"/>
    <lineage>
        <taxon>Eukaryota</taxon>
        <taxon>Fungi</taxon>
        <taxon>Dikarya</taxon>
        <taxon>Ascomycota</taxon>
        <taxon>Pezizomycotina</taxon>
        <taxon>Dothideomycetes</taxon>
        <taxon>Dothideomycetidae</taxon>
        <taxon>Mycosphaerellales</taxon>
        <taxon>Mycosphaerellaceae</taxon>
        <taxon>Pseudocercospora</taxon>
    </lineage>
</organism>
<dbReference type="OrthoDB" id="5977668at2759"/>
<gene>
    <name evidence="3" type="ORF">AC579_1932</name>
</gene>
<dbReference type="Gene3D" id="1.10.405.20">
    <property type="match status" value="1"/>
</dbReference>
<proteinExistence type="predicted"/>
<dbReference type="PANTHER" id="PTHR42923:SF17">
    <property type="entry name" value="AMINE OXIDASE DOMAIN-CONTAINING PROTEIN"/>
    <property type="match status" value="1"/>
</dbReference>
<dbReference type="InterPro" id="IPR002937">
    <property type="entry name" value="Amino_oxidase"/>
</dbReference>
<accession>A0A139I813</accession>
<name>A0A139I813_9PEZI</name>
<feature type="compositionally biased region" description="Low complexity" evidence="1">
    <location>
        <begin position="317"/>
        <end position="336"/>
    </location>
</feature>
<dbReference type="Gene3D" id="3.50.50.60">
    <property type="entry name" value="FAD/NAD(P)-binding domain"/>
    <property type="match status" value="1"/>
</dbReference>
<dbReference type="SUPFAM" id="SSF51905">
    <property type="entry name" value="FAD/NAD(P)-binding domain"/>
    <property type="match status" value="1"/>
</dbReference>
<dbReference type="GO" id="GO:0016491">
    <property type="term" value="F:oxidoreductase activity"/>
    <property type="evidence" value="ECO:0007669"/>
    <property type="project" value="InterPro"/>
</dbReference>
<reference evidence="3 4" key="1">
    <citation type="submission" date="2015-07" db="EMBL/GenBank/DDBJ databases">
        <title>Comparative genomics of the Sigatoka disease complex on banana suggests a link between parallel evolutionary changes in Pseudocercospora fijiensis and Pseudocercospora eumusae and increased virulence on the banana host.</title>
        <authorList>
            <person name="Chang T.-C."/>
            <person name="Salvucci A."/>
            <person name="Crous P.W."/>
            <person name="Stergiopoulos I."/>
        </authorList>
    </citation>
    <scope>NUCLEOTIDE SEQUENCE [LARGE SCALE GENOMIC DNA]</scope>
    <source>
        <strain evidence="3 4">CBS 116634</strain>
    </source>
</reference>
<dbReference type="Pfam" id="PF01593">
    <property type="entry name" value="Amino_oxidase"/>
    <property type="match status" value="1"/>
</dbReference>
<dbReference type="EMBL" id="LFZO01000236">
    <property type="protein sequence ID" value="KXT10848.1"/>
    <property type="molecule type" value="Genomic_DNA"/>
</dbReference>